<dbReference type="InterPro" id="IPR002397">
    <property type="entry name" value="Cyt_P450_B"/>
</dbReference>
<dbReference type="GO" id="GO:0004497">
    <property type="term" value="F:monooxygenase activity"/>
    <property type="evidence" value="ECO:0007669"/>
    <property type="project" value="UniProtKB-KW"/>
</dbReference>
<dbReference type="GO" id="GO:0005506">
    <property type="term" value="F:iron ion binding"/>
    <property type="evidence" value="ECO:0007669"/>
    <property type="project" value="InterPro"/>
</dbReference>
<dbReference type="GO" id="GO:0020037">
    <property type="term" value="F:heme binding"/>
    <property type="evidence" value="ECO:0007669"/>
    <property type="project" value="InterPro"/>
</dbReference>
<dbReference type="AlphaFoldDB" id="A0A0U1DM78"/>
<keyword evidence="3 8" id="KW-0349">Heme</keyword>
<dbReference type="EMBL" id="CTEC01000002">
    <property type="protein sequence ID" value="CQD18115.1"/>
    <property type="molecule type" value="Genomic_DNA"/>
</dbReference>
<name>A0A0U1DM78_9MYCO</name>
<dbReference type="Proteomes" id="UP000199601">
    <property type="component" value="Unassembled WGS sequence"/>
</dbReference>
<dbReference type="PANTHER" id="PTHR46696">
    <property type="entry name" value="P450, PUTATIVE (EUROFUNG)-RELATED"/>
    <property type="match status" value="1"/>
</dbReference>
<evidence type="ECO:0000256" key="8">
    <source>
        <dbReference type="RuleBase" id="RU000461"/>
    </source>
</evidence>
<dbReference type="Gene3D" id="1.10.630.10">
    <property type="entry name" value="Cytochrome P450"/>
    <property type="match status" value="1"/>
</dbReference>
<dbReference type="SUPFAM" id="SSF48264">
    <property type="entry name" value="Cytochrome P450"/>
    <property type="match status" value="1"/>
</dbReference>
<evidence type="ECO:0000313" key="10">
    <source>
        <dbReference type="Proteomes" id="UP000199601"/>
    </source>
</evidence>
<evidence type="ECO:0000256" key="4">
    <source>
        <dbReference type="ARBA" id="ARBA00022723"/>
    </source>
</evidence>
<keyword evidence="6 8" id="KW-0408">Iron</keyword>
<dbReference type="GO" id="GO:0016705">
    <property type="term" value="F:oxidoreductase activity, acting on paired donors, with incorporation or reduction of molecular oxygen"/>
    <property type="evidence" value="ECO:0007669"/>
    <property type="project" value="InterPro"/>
</dbReference>
<keyword evidence="7 8" id="KW-0503">Monooxygenase</keyword>
<evidence type="ECO:0000256" key="3">
    <source>
        <dbReference type="ARBA" id="ARBA00022617"/>
    </source>
</evidence>
<dbReference type="PANTHER" id="PTHR46696:SF1">
    <property type="entry name" value="CYTOCHROME P450 YJIB-RELATED"/>
    <property type="match status" value="1"/>
</dbReference>
<dbReference type="InterPro" id="IPR036396">
    <property type="entry name" value="Cyt_P450_sf"/>
</dbReference>
<dbReference type="InterPro" id="IPR001128">
    <property type="entry name" value="Cyt_P450"/>
</dbReference>
<evidence type="ECO:0000313" key="9">
    <source>
        <dbReference type="EMBL" id="CQD18115.1"/>
    </source>
</evidence>
<reference evidence="10" key="1">
    <citation type="submission" date="2015-03" db="EMBL/GenBank/DDBJ databases">
        <authorList>
            <person name="Urmite Genomes"/>
        </authorList>
    </citation>
    <scope>NUCLEOTIDE SEQUENCE [LARGE SCALE GENOMIC DNA]</scope>
    <source>
        <strain evidence="10">CSUR P1344</strain>
    </source>
</reference>
<gene>
    <name evidence="9" type="primary">cyp123B1</name>
    <name evidence="9" type="ORF">BN000_04070</name>
</gene>
<comment type="cofactor">
    <cofactor evidence="1">
        <name>heme</name>
        <dbReference type="ChEBI" id="CHEBI:30413"/>
    </cofactor>
</comment>
<dbReference type="Pfam" id="PF00067">
    <property type="entry name" value="p450"/>
    <property type="match status" value="1"/>
</dbReference>
<evidence type="ECO:0000256" key="5">
    <source>
        <dbReference type="ARBA" id="ARBA00023002"/>
    </source>
</evidence>
<comment type="similarity">
    <text evidence="2 8">Belongs to the cytochrome P450 family.</text>
</comment>
<evidence type="ECO:0000256" key="6">
    <source>
        <dbReference type="ARBA" id="ARBA00023004"/>
    </source>
</evidence>
<evidence type="ECO:0000256" key="2">
    <source>
        <dbReference type="ARBA" id="ARBA00010617"/>
    </source>
</evidence>
<proteinExistence type="inferred from homology"/>
<organism evidence="9 10">
    <name type="scientific">Mycobacterium europaeum</name>
    <dbReference type="NCBI Taxonomy" id="761804"/>
    <lineage>
        <taxon>Bacteria</taxon>
        <taxon>Bacillati</taxon>
        <taxon>Actinomycetota</taxon>
        <taxon>Actinomycetes</taxon>
        <taxon>Mycobacteriales</taxon>
        <taxon>Mycobacteriaceae</taxon>
        <taxon>Mycobacterium</taxon>
        <taxon>Mycobacterium simiae complex</taxon>
    </lineage>
</organism>
<keyword evidence="5 8" id="KW-0560">Oxidoreductase</keyword>
<dbReference type="RefSeq" id="WP_244275306.1">
    <property type="nucleotide sequence ID" value="NZ_CTEC01000002.1"/>
</dbReference>
<protein>
    <submittedName>
        <fullName evidence="9">Cytochrome P450 123B1 Cyp123B1</fullName>
    </submittedName>
</protein>
<dbReference type="FunFam" id="1.10.630.10:FF:000018">
    <property type="entry name" value="Cytochrome P450 monooxygenase"/>
    <property type="match status" value="1"/>
</dbReference>
<keyword evidence="4 8" id="KW-0479">Metal-binding</keyword>
<accession>A0A0U1DM78</accession>
<dbReference type="PRINTS" id="PR00359">
    <property type="entry name" value="BP450"/>
</dbReference>
<keyword evidence="10" id="KW-1185">Reference proteome</keyword>
<evidence type="ECO:0000256" key="7">
    <source>
        <dbReference type="ARBA" id="ARBA00023033"/>
    </source>
</evidence>
<dbReference type="InterPro" id="IPR017972">
    <property type="entry name" value="Cyt_P450_CS"/>
</dbReference>
<sequence length="423" mass="46362">MSADESVLEFDPFQPGPADELPAVYAALRERFPVYRTGSNIWVISRFDDVKAVQSNPAVFSSRPNPYEGDSVPADAEMKPEVIERLMALTAGIPVDLSEMASAKTIAAADPPQHTRMRRIVSRGFTPPRIKEMATAITEIVDRCLSGIGDVPGFDLVERLAVPLPVEMICHILGIDRSEYGRAKRWSDAFAAAAGGVFSSPAERNELMLSTVKEFSTYFVPLIEARRVEPRNDLVSAMVAAIDNESLSTVETLMMAITIMVAGNETTTNLIGNTVVELLTNRDQLKLLLDDPSLLPNAVDEANRLTAPIQFAFREATEETEVAGTTIPKGAIVALHMAAANRDPRRFEDPDRFMITRPAVKNLSFGHGIHFCLGAHLAGQEVRTAIGGLLPYLDRLRMTGAPLQRNPTALLNGWQRIELVWVS</sequence>
<dbReference type="PROSITE" id="PS00086">
    <property type="entry name" value="CYTOCHROME_P450"/>
    <property type="match status" value="1"/>
</dbReference>
<evidence type="ECO:0000256" key="1">
    <source>
        <dbReference type="ARBA" id="ARBA00001971"/>
    </source>
</evidence>